<dbReference type="InterPro" id="IPR042491">
    <property type="entry name" value="Vps35_C"/>
</dbReference>
<keyword evidence="4 6" id="KW-0653">Protein transport</keyword>
<gene>
    <name evidence="7" type="ORF">PAPYR_12477</name>
</gene>
<keyword evidence="3 6" id="KW-0813">Transport</keyword>
<dbReference type="EMBL" id="JAPMOS010000308">
    <property type="protein sequence ID" value="KAJ4453148.1"/>
    <property type="molecule type" value="Genomic_DNA"/>
</dbReference>
<evidence type="ECO:0000256" key="2">
    <source>
        <dbReference type="ARBA" id="ARBA00006536"/>
    </source>
</evidence>
<organism evidence="7 8">
    <name type="scientific">Paratrimastix pyriformis</name>
    <dbReference type="NCBI Taxonomy" id="342808"/>
    <lineage>
        <taxon>Eukaryota</taxon>
        <taxon>Metamonada</taxon>
        <taxon>Preaxostyla</taxon>
        <taxon>Paratrimastigidae</taxon>
        <taxon>Paratrimastix</taxon>
    </lineage>
</organism>
<sequence>MMQKDASSPPPAPGAGANVEPVEEDQIRYLEQCKVNVRQQAANMVRAIDAGDLEEVLKFANLVLGELRTSLLSPQKYYELFLAISTQLSTLESFFNDAHSKGKKMNELYELVQHAGNIIPRLYLLVIAGSIYIKTKEAPAKYILKDLVEMCKGVQHPMRGLFLRHYLLQLTRDKLPDDSDQDKSGGTVRDSVDFVLHNFIEMNKLWVRMQHQGAGRDRERREKERGDLRVLVGTNLVRLSSLEGVDEALYSDVVLPAVLEQVVGCQDCIAQQYLMEVIAQVFPDEFHLRTLDTYLKTLAHLEAKVDVIALMVTLVKRLAKFGLSQRAKITDEMRLFETFLENIQPIVEHRSDSISTVQVLQLHEALLDLVLSVYPERLAYIDQVYARTSATLEAMNVTSIEDAASVKILKRMIMLPLEAPAPAATATGAAAPPRNTLADVLCLEKNVDLLRLLTPIHKKQVALSITRSAIERGAPIPDPEKIDRLVELIRPLIKDEPGLEAEADEDKEEFEENQNLVAKLVHILANESSDMTYRLFYNIRRHFGQGGFKRVRHTLVPLFFASMRLCHRVYRTEQQEAAGEAAPAAEPRQFGSIKILRFLLEIVNIIIKAFPETGLRLALQAALCADNCNSSEMAYDFMTAALLAYETEISESRAQLQAMQIIISTLQSTKNFTEDNYDTLAKKCTMLSSKLLKKPDQCRAVVMCSHLFWTERPIPATPGETAPEWHDGSRVLECLNRSVEIADKCMAPNVHAPLFIEILNEHLFYYAKNVPEITADRITELVNLVINRVSALQEEDLPAIMAYKQNTLRHIRWHQASPREPAEADKYAAIAIPH</sequence>
<evidence type="ECO:0000256" key="3">
    <source>
        <dbReference type="ARBA" id="ARBA00022448"/>
    </source>
</evidence>
<reference evidence="7" key="1">
    <citation type="journal article" date="2022" name="bioRxiv">
        <title>Genomics of Preaxostyla Flagellates Illuminates Evolutionary Transitions and the Path Towards Mitochondrial Loss.</title>
        <authorList>
            <person name="Novak L.V.F."/>
            <person name="Treitli S.C."/>
            <person name="Pyrih J."/>
            <person name="Halakuc P."/>
            <person name="Pipaliya S.V."/>
            <person name="Vacek V."/>
            <person name="Brzon O."/>
            <person name="Soukal P."/>
            <person name="Eme L."/>
            <person name="Dacks J.B."/>
            <person name="Karnkowska A."/>
            <person name="Elias M."/>
            <person name="Hampl V."/>
        </authorList>
    </citation>
    <scope>NUCLEOTIDE SEQUENCE</scope>
    <source>
        <strain evidence="7">RCP-MX</strain>
    </source>
</reference>
<name>A0ABQ8U1U7_9EUKA</name>
<evidence type="ECO:0000256" key="6">
    <source>
        <dbReference type="PIRNR" id="PIRNR009375"/>
    </source>
</evidence>
<dbReference type="PANTHER" id="PTHR11099:SF0">
    <property type="entry name" value="VACUOLAR PROTEIN SORTING-ASSOCIATED PROTEIN 35"/>
    <property type="match status" value="1"/>
</dbReference>
<accession>A0ABQ8U1U7</accession>
<protein>
    <recommendedName>
        <fullName evidence="6">Vacuolar protein sorting-associated protein 35</fullName>
    </recommendedName>
</protein>
<evidence type="ECO:0000256" key="1">
    <source>
        <dbReference type="ARBA" id="ARBA00004170"/>
    </source>
</evidence>
<keyword evidence="5" id="KW-0472">Membrane</keyword>
<comment type="function">
    <text evidence="6">Plays a role in vesicular protein sorting.</text>
</comment>
<comment type="caution">
    <text evidence="7">The sequence shown here is derived from an EMBL/GenBank/DDBJ whole genome shotgun (WGS) entry which is preliminary data.</text>
</comment>
<evidence type="ECO:0000313" key="8">
    <source>
        <dbReference type="Proteomes" id="UP001141327"/>
    </source>
</evidence>
<dbReference type="PANTHER" id="PTHR11099">
    <property type="entry name" value="VACUOLAR SORTING PROTEIN 35"/>
    <property type="match status" value="1"/>
</dbReference>
<evidence type="ECO:0000313" key="7">
    <source>
        <dbReference type="EMBL" id="KAJ4453148.1"/>
    </source>
</evidence>
<evidence type="ECO:0000256" key="4">
    <source>
        <dbReference type="ARBA" id="ARBA00022927"/>
    </source>
</evidence>
<proteinExistence type="inferred from homology"/>
<dbReference type="Gene3D" id="1.25.40.660">
    <property type="entry name" value="Vacuolar protein sorting-associated protein 35, helical subcomplex Vps35-C"/>
    <property type="match status" value="1"/>
</dbReference>
<keyword evidence="8" id="KW-1185">Reference proteome</keyword>
<comment type="subcellular location">
    <subcellularLocation>
        <location evidence="1">Membrane</location>
        <topology evidence="1">Peripheral membrane protein</topology>
    </subcellularLocation>
</comment>
<evidence type="ECO:0000256" key="5">
    <source>
        <dbReference type="ARBA" id="ARBA00023136"/>
    </source>
</evidence>
<comment type="similarity">
    <text evidence="2 6">Belongs to the VPS35 family.</text>
</comment>
<dbReference type="PIRSF" id="PIRSF009375">
    <property type="entry name" value="Retromer_Vps35"/>
    <property type="match status" value="1"/>
</dbReference>
<dbReference type="Pfam" id="PF03635">
    <property type="entry name" value="Vps35"/>
    <property type="match status" value="1"/>
</dbReference>
<dbReference type="InterPro" id="IPR005378">
    <property type="entry name" value="Vps35"/>
</dbReference>
<dbReference type="Proteomes" id="UP001141327">
    <property type="component" value="Unassembled WGS sequence"/>
</dbReference>